<dbReference type="Pfam" id="PF00657">
    <property type="entry name" value="Lipase_GDSL"/>
    <property type="match status" value="1"/>
</dbReference>
<dbReference type="PANTHER" id="PTHR22835">
    <property type="entry name" value="ZINC FINGER FYVE DOMAIN CONTAINING PROTEIN"/>
    <property type="match status" value="1"/>
</dbReference>
<evidence type="ECO:0000256" key="5">
    <source>
        <dbReference type="SAM" id="SignalP"/>
    </source>
</evidence>
<evidence type="ECO:0000313" key="6">
    <source>
        <dbReference type="EMBL" id="ONK74804.1"/>
    </source>
</evidence>
<dbReference type="InterPro" id="IPR036514">
    <property type="entry name" value="SGNH_hydro_sf"/>
</dbReference>
<dbReference type="InterPro" id="IPR001087">
    <property type="entry name" value="GDSL"/>
</dbReference>
<feature type="chain" id="PRO_5024448449" evidence="5">
    <location>
        <begin position="22"/>
        <end position="375"/>
    </location>
</feature>
<comment type="similarity">
    <text evidence="1">Belongs to the 'GDSL' lipolytic enzyme family.</text>
</comment>
<dbReference type="InterPro" id="IPR035669">
    <property type="entry name" value="SGNH_plant_lipase-like"/>
</dbReference>
<dbReference type="Gene3D" id="3.40.50.1110">
    <property type="entry name" value="SGNH hydrolase"/>
    <property type="match status" value="1"/>
</dbReference>
<organism evidence="6 7">
    <name type="scientific">Asparagus officinalis</name>
    <name type="common">Garden asparagus</name>
    <dbReference type="NCBI Taxonomy" id="4686"/>
    <lineage>
        <taxon>Eukaryota</taxon>
        <taxon>Viridiplantae</taxon>
        <taxon>Streptophyta</taxon>
        <taxon>Embryophyta</taxon>
        <taxon>Tracheophyta</taxon>
        <taxon>Spermatophyta</taxon>
        <taxon>Magnoliopsida</taxon>
        <taxon>Liliopsida</taxon>
        <taxon>Asparagales</taxon>
        <taxon>Asparagaceae</taxon>
        <taxon>Asparagoideae</taxon>
        <taxon>Asparagus</taxon>
    </lineage>
</organism>
<feature type="signal peptide" evidence="5">
    <location>
        <begin position="1"/>
        <end position="21"/>
    </location>
</feature>
<evidence type="ECO:0000256" key="1">
    <source>
        <dbReference type="ARBA" id="ARBA00008668"/>
    </source>
</evidence>
<proteinExistence type="inferred from homology"/>
<dbReference type="SUPFAM" id="SSF52266">
    <property type="entry name" value="SGNH hydrolase"/>
    <property type="match status" value="1"/>
</dbReference>
<dbReference type="Gramene" id="ONK74804">
    <property type="protein sequence ID" value="ONK74804"/>
    <property type="gene ID" value="A4U43_C03F10310"/>
</dbReference>
<dbReference type="GO" id="GO:0016788">
    <property type="term" value="F:hydrolase activity, acting on ester bonds"/>
    <property type="evidence" value="ECO:0007669"/>
    <property type="project" value="InterPro"/>
</dbReference>
<dbReference type="OMA" id="CMPTYLT"/>
<evidence type="ECO:0000256" key="3">
    <source>
        <dbReference type="ARBA" id="ARBA00022801"/>
    </source>
</evidence>
<dbReference type="AlphaFoldDB" id="A0A5P1F9M9"/>
<evidence type="ECO:0000313" key="7">
    <source>
        <dbReference type="Proteomes" id="UP000243459"/>
    </source>
</evidence>
<dbReference type="CDD" id="cd01837">
    <property type="entry name" value="SGNH_plant_lipase_like"/>
    <property type="match status" value="1"/>
</dbReference>
<protein>
    <submittedName>
        <fullName evidence="6">Uncharacterized protein</fullName>
    </submittedName>
</protein>
<dbReference type="OrthoDB" id="1600564at2759"/>
<keyword evidence="4" id="KW-0325">Glycoprotein</keyword>
<dbReference type="PANTHER" id="PTHR22835:SF517">
    <property type="entry name" value="GDSL-LIKE LIPASE_ACYLHYDROLASE FAMILY PROTEIN, EXPRESSED"/>
    <property type="match status" value="1"/>
</dbReference>
<sequence>MNMFTKFLFAVVILFFQPSLGFKIRERPCIKSIFSFGDSIADTGNLMREGASGPFSTIANLPYGETTFNKSTGRCSDGLLMIDYLALALDLPLVTPFLDKNGDFKYGVNFAVAGATVLDKSFFDNQHITNLFTSSSLNVQLRWFKSHLNSTCFSRAERAKKLTQSLIMMGEIGGNDYNYAFLAGKTIPQLEDYVPYVVQTIVNATKEVIDLGAAQVVVPGNFPIGCMPIYLTAFGSKNQEDYDENNCLKDLNAFSLFHNAKLQEALGDLRKTYPYVHIKYADYYRAFMYLIENASALGFDESSLLKACCGSGGEYNFDVKKQCGFPGVSTCKDPATHISWDGIHMTQKAYEIMATTLIRAFNYPHYGFQEKWKCF</sequence>
<dbReference type="EMBL" id="CM007383">
    <property type="protein sequence ID" value="ONK74804.1"/>
    <property type="molecule type" value="Genomic_DNA"/>
</dbReference>
<name>A0A5P1F9M9_ASPOF</name>
<keyword evidence="7" id="KW-1185">Reference proteome</keyword>
<evidence type="ECO:0000256" key="2">
    <source>
        <dbReference type="ARBA" id="ARBA00022729"/>
    </source>
</evidence>
<dbReference type="Proteomes" id="UP000243459">
    <property type="component" value="Chromosome 3"/>
</dbReference>
<keyword evidence="3" id="KW-0378">Hydrolase</keyword>
<keyword evidence="2 5" id="KW-0732">Signal</keyword>
<reference evidence="7" key="1">
    <citation type="journal article" date="2017" name="Nat. Commun.">
        <title>The asparagus genome sheds light on the origin and evolution of a young Y chromosome.</title>
        <authorList>
            <person name="Harkess A."/>
            <person name="Zhou J."/>
            <person name="Xu C."/>
            <person name="Bowers J.E."/>
            <person name="Van der Hulst R."/>
            <person name="Ayyampalayam S."/>
            <person name="Mercati F."/>
            <person name="Riccardi P."/>
            <person name="McKain M.R."/>
            <person name="Kakrana A."/>
            <person name="Tang H."/>
            <person name="Ray J."/>
            <person name="Groenendijk J."/>
            <person name="Arikit S."/>
            <person name="Mathioni S.M."/>
            <person name="Nakano M."/>
            <person name="Shan H."/>
            <person name="Telgmann-Rauber A."/>
            <person name="Kanno A."/>
            <person name="Yue Z."/>
            <person name="Chen H."/>
            <person name="Li W."/>
            <person name="Chen Y."/>
            <person name="Xu X."/>
            <person name="Zhang Y."/>
            <person name="Luo S."/>
            <person name="Chen H."/>
            <person name="Gao J."/>
            <person name="Mao Z."/>
            <person name="Pires J.C."/>
            <person name="Luo M."/>
            <person name="Kudrna D."/>
            <person name="Wing R.A."/>
            <person name="Meyers B.C."/>
            <person name="Yi K."/>
            <person name="Kong H."/>
            <person name="Lavrijsen P."/>
            <person name="Sunseri F."/>
            <person name="Falavigna A."/>
            <person name="Ye Y."/>
            <person name="Leebens-Mack J.H."/>
            <person name="Chen G."/>
        </authorList>
    </citation>
    <scope>NUCLEOTIDE SEQUENCE [LARGE SCALE GENOMIC DNA]</scope>
    <source>
        <strain evidence="7">cv. DH0086</strain>
    </source>
</reference>
<accession>A0A5P1F9M9</accession>
<gene>
    <name evidence="6" type="ORF">A4U43_C03F10310</name>
</gene>
<evidence type="ECO:0000256" key="4">
    <source>
        <dbReference type="ARBA" id="ARBA00023180"/>
    </source>
</evidence>